<dbReference type="Proteomes" id="UP000325291">
    <property type="component" value="Unassembled WGS sequence"/>
</dbReference>
<sequence>MSEALIAASLWVLAATMVAFLPMRQQYRPGLVLLIAAPGVIAWIGVAHGAVMAVLGAAAFVSMFRNPLRYLWRRARGAAPELPSEPNREGPR</sequence>
<name>A0A5A9ZBU8_9RHOB</name>
<dbReference type="EMBL" id="VINQ01000008">
    <property type="protein sequence ID" value="KAA0914640.1"/>
    <property type="molecule type" value="Genomic_DNA"/>
</dbReference>
<evidence type="ECO:0000256" key="1">
    <source>
        <dbReference type="SAM" id="Phobius"/>
    </source>
</evidence>
<keyword evidence="1" id="KW-1133">Transmembrane helix</keyword>
<dbReference type="RefSeq" id="WP_111366569.1">
    <property type="nucleotide sequence ID" value="NZ_VINQ01000008.1"/>
</dbReference>
<keyword evidence="3" id="KW-1185">Reference proteome</keyword>
<dbReference type="Pfam" id="PF10658">
    <property type="entry name" value="DUF2484"/>
    <property type="match status" value="1"/>
</dbReference>
<protein>
    <submittedName>
        <fullName evidence="2">DUF2484 family protein</fullName>
    </submittedName>
</protein>
<dbReference type="InterPro" id="IPR018919">
    <property type="entry name" value="DUF2484"/>
</dbReference>
<reference evidence="2 3" key="1">
    <citation type="submission" date="2019-07" db="EMBL/GenBank/DDBJ databases">
        <title>Aquicoccus porphyridii gen. nov., sp. nov., isolated from a small marine red alga, Porphyridium marinum.</title>
        <authorList>
            <person name="Liu L."/>
        </authorList>
    </citation>
    <scope>NUCLEOTIDE SEQUENCE [LARGE SCALE GENOMIC DNA]</scope>
    <source>
        <strain evidence="2 3">L1 8-17</strain>
    </source>
</reference>
<keyword evidence="1" id="KW-0472">Membrane</keyword>
<proteinExistence type="predicted"/>
<gene>
    <name evidence="2" type="ORF">FLO80_11550</name>
</gene>
<dbReference type="AlphaFoldDB" id="A0A5A9ZBU8"/>
<evidence type="ECO:0000313" key="2">
    <source>
        <dbReference type="EMBL" id="KAA0914640.1"/>
    </source>
</evidence>
<accession>A0A5A9ZBU8</accession>
<evidence type="ECO:0000313" key="3">
    <source>
        <dbReference type="Proteomes" id="UP000325291"/>
    </source>
</evidence>
<organism evidence="2 3">
    <name type="scientific">Aquicoccus porphyridii</name>
    <dbReference type="NCBI Taxonomy" id="1852029"/>
    <lineage>
        <taxon>Bacteria</taxon>
        <taxon>Pseudomonadati</taxon>
        <taxon>Pseudomonadota</taxon>
        <taxon>Alphaproteobacteria</taxon>
        <taxon>Rhodobacterales</taxon>
        <taxon>Paracoccaceae</taxon>
        <taxon>Aquicoccus</taxon>
    </lineage>
</organism>
<feature type="transmembrane region" description="Helical" evidence="1">
    <location>
        <begin position="40"/>
        <end position="64"/>
    </location>
</feature>
<keyword evidence="1" id="KW-0812">Transmembrane</keyword>
<comment type="caution">
    <text evidence="2">The sequence shown here is derived from an EMBL/GenBank/DDBJ whole genome shotgun (WGS) entry which is preliminary data.</text>
</comment>